<name>A0AB40D0V5_DIOCR</name>
<dbReference type="Gene3D" id="3.30.70.330">
    <property type="match status" value="2"/>
</dbReference>
<keyword evidence="4" id="KW-0732">Signal</keyword>
<dbReference type="RefSeq" id="XP_039145299.1">
    <property type="nucleotide sequence ID" value="XM_039289365.1"/>
</dbReference>
<dbReference type="PANTHER" id="PTHR24012">
    <property type="entry name" value="RNA BINDING PROTEIN"/>
    <property type="match status" value="1"/>
</dbReference>
<dbReference type="PROSITE" id="PS50102">
    <property type="entry name" value="RRM"/>
    <property type="match status" value="1"/>
</dbReference>
<keyword evidence="6" id="KW-1185">Reference proteome</keyword>
<dbReference type="GeneID" id="120282539"/>
<feature type="chain" id="PRO_5044307497" evidence="4">
    <location>
        <begin position="19"/>
        <end position="218"/>
    </location>
</feature>
<proteinExistence type="predicted"/>
<dbReference type="InterPro" id="IPR035979">
    <property type="entry name" value="RBD_domain_sf"/>
</dbReference>
<sequence>MPAILLVAWLMVVSLILASVEIITEGIRFVKFILKLRLLWLVAKNRDFASNAAVVSCKVSVDEKGISKGFRFVQMESEEAALLAIRGLNGKDLKDEIKKLCKFSEFGKVNSAIVMKDSTGKSKGFGFVSFELPEHAKIAMEAMNGSKLGSGSKILYVRPAQNKAEREKILKLQFGKKLDQPLKKNQGETVYVKNLDISVDDINVLYYNNKVEFFTKTL</sequence>
<dbReference type="SMART" id="SM00360">
    <property type="entry name" value="RRM"/>
    <property type="match status" value="1"/>
</dbReference>
<keyword evidence="1" id="KW-0677">Repeat</keyword>
<feature type="domain" description="RRM" evidence="5">
    <location>
        <begin position="81"/>
        <end position="162"/>
    </location>
</feature>
<evidence type="ECO:0000313" key="7">
    <source>
        <dbReference type="RefSeq" id="XP_039145299.1"/>
    </source>
</evidence>
<gene>
    <name evidence="7" type="primary">LOC120282539</name>
</gene>
<evidence type="ECO:0000256" key="3">
    <source>
        <dbReference type="PROSITE-ProRule" id="PRU00176"/>
    </source>
</evidence>
<dbReference type="SUPFAM" id="SSF54928">
    <property type="entry name" value="RNA-binding domain, RBD"/>
    <property type="match status" value="2"/>
</dbReference>
<evidence type="ECO:0000313" key="6">
    <source>
        <dbReference type="Proteomes" id="UP001515500"/>
    </source>
</evidence>
<accession>A0AB40D0V5</accession>
<organism evidence="6 7">
    <name type="scientific">Dioscorea cayennensis subsp. rotundata</name>
    <name type="common">White Guinea yam</name>
    <name type="synonym">Dioscorea rotundata</name>
    <dbReference type="NCBI Taxonomy" id="55577"/>
    <lineage>
        <taxon>Eukaryota</taxon>
        <taxon>Viridiplantae</taxon>
        <taxon>Streptophyta</taxon>
        <taxon>Embryophyta</taxon>
        <taxon>Tracheophyta</taxon>
        <taxon>Spermatophyta</taxon>
        <taxon>Magnoliopsida</taxon>
        <taxon>Liliopsida</taxon>
        <taxon>Dioscoreales</taxon>
        <taxon>Dioscoreaceae</taxon>
        <taxon>Dioscorea</taxon>
    </lineage>
</organism>
<dbReference type="AlphaFoldDB" id="A0AB40D0V5"/>
<evidence type="ECO:0000256" key="2">
    <source>
        <dbReference type="ARBA" id="ARBA00022884"/>
    </source>
</evidence>
<dbReference type="Proteomes" id="UP001515500">
    <property type="component" value="Chromosome 18"/>
</dbReference>
<reference evidence="7" key="1">
    <citation type="submission" date="2025-08" db="UniProtKB">
        <authorList>
            <consortium name="RefSeq"/>
        </authorList>
    </citation>
    <scope>IDENTIFICATION</scope>
</reference>
<dbReference type="Pfam" id="PF00076">
    <property type="entry name" value="RRM_1"/>
    <property type="match status" value="2"/>
</dbReference>
<dbReference type="InterPro" id="IPR000504">
    <property type="entry name" value="RRM_dom"/>
</dbReference>
<dbReference type="GO" id="GO:0003723">
    <property type="term" value="F:RNA binding"/>
    <property type="evidence" value="ECO:0007669"/>
    <property type="project" value="UniProtKB-UniRule"/>
</dbReference>
<keyword evidence="2 3" id="KW-0694">RNA-binding</keyword>
<dbReference type="InterPro" id="IPR012677">
    <property type="entry name" value="Nucleotide-bd_a/b_plait_sf"/>
</dbReference>
<evidence type="ECO:0000256" key="4">
    <source>
        <dbReference type="SAM" id="SignalP"/>
    </source>
</evidence>
<feature type="signal peptide" evidence="4">
    <location>
        <begin position="1"/>
        <end position="18"/>
    </location>
</feature>
<protein>
    <submittedName>
        <fullName evidence="7">Polyadenylate-binding protein 2-like isoform X2</fullName>
    </submittedName>
</protein>
<evidence type="ECO:0000259" key="5">
    <source>
        <dbReference type="PROSITE" id="PS50102"/>
    </source>
</evidence>
<evidence type="ECO:0000256" key="1">
    <source>
        <dbReference type="ARBA" id="ARBA00022737"/>
    </source>
</evidence>